<evidence type="ECO:0000313" key="2">
    <source>
        <dbReference type="Proteomes" id="UP000034753"/>
    </source>
</evidence>
<protein>
    <submittedName>
        <fullName evidence="1">Uncharacterized protein</fullName>
    </submittedName>
</protein>
<organism evidence="1 2">
    <name type="scientific">Candidatus Daviesbacteria bacterium GW2011_GWB1_41_5</name>
    <dbReference type="NCBI Taxonomy" id="1618429"/>
    <lineage>
        <taxon>Bacteria</taxon>
        <taxon>Candidatus Daviesiibacteriota</taxon>
    </lineage>
</organism>
<dbReference type="Proteomes" id="UP000034753">
    <property type="component" value="Unassembled WGS sequence"/>
</dbReference>
<sequence>MNQLFIPKRIRVEVDKIVHVRRQLLSGGCDINFKLGQNLSPSDVLCQGQKTSGFWMVHLASELSVRVQDAPKFLKRKIGQTIFQGEILAEKVSRFGLGKKLIFAPVDGIIESYDCSAGMLKIKMSALAQKVLSGVYGIVDAIDNSSNSVVIRTQATIIHGVLGCGKQKCGMLKVLKNESNLVGSSQITSDLRGKVVVGGAIAISEALKAAESVGVAGLIIGGIDIWDFKAVSESLGLTSLLVTEGLGSISIGRDIFAPLSEFDGKFVILGGSERTLVLPGQQPASNLPINPNGAGSMAEIKTGLKVRIIADPFYGVQGLIEAVDAVESLLPSGLRSTLVTIATERRKIRQPYQNIEAV</sequence>
<gene>
    <name evidence="1" type="ORF">UU67_C0061G0006</name>
</gene>
<accession>A0A0G0WFZ9</accession>
<name>A0A0G0WFZ9_9BACT</name>
<reference evidence="1 2" key="1">
    <citation type="journal article" date="2015" name="Nature">
        <title>rRNA introns, odd ribosomes, and small enigmatic genomes across a large radiation of phyla.</title>
        <authorList>
            <person name="Brown C.T."/>
            <person name="Hug L.A."/>
            <person name="Thomas B.C."/>
            <person name="Sharon I."/>
            <person name="Castelle C.J."/>
            <person name="Singh A."/>
            <person name="Wilkins M.J."/>
            <person name="Williams K.H."/>
            <person name="Banfield J.F."/>
        </authorList>
    </citation>
    <scope>NUCLEOTIDE SEQUENCE [LARGE SCALE GENOMIC DNA]</scope>
</reference>
<proteinExistence type="predicted"/>
<comment type="caution">
    <text evidence="1">The sequence shown here is derived from an EMBL/GenBank/DDBJ whole genome shotgun (WGS) entry which is preliminary data.</text>
</comment>
<dbReference type="EMBL" id="LCBN01000061">
    <property type="protein sequence ID" value="KKS11894.1"/>
    <property type="molecule type" value="Genomic_DNA"/>
</dbReference>
<evidence type="ECO:0000313" key="1">
    <source>
        <dbReference type="EMBL" id="KKS11894.1"/>
    </source>
</evidence>
<dbReference type="AlphaFoldDB" id="A0A0G0WFZ9"/>